<dbReference type="PANTHER" id="PTHR33248">
    <property type="entry name" value="ZINC ION-BINDING PROTEIN"/>
    <property type="match status" value="1"/>
</dbReference>
<dbReference type="AlphaFoldDB" id="A0A5J9UHG5"/>
<name>A0A5J9UHG5_9POAL</name>
<feature type="non-terminal residue" evidence="2">
    <location>
        <position position="1"/>
    </location>
</feature>
<proteinExistence type="predicted"/>
<reference evidence="2 3" key="1">
    <citation type="journal article" date="2019" name="Sci. Rep.">
        <title>A high-quality genome of Eragrostis curvula grass provides insights into Poaceae evolution and supports new strategies to enhance forage quality.</title>
        <authorList>
            <person name="Carballo J."/>
            <person name="Santos B.A.C.M."/>
            <person name="Zappacosta D."/>
            <person name="Garbus I."/>
            <person name="Selva J.P."/>
            <person name="Gallo C.A."/>
            <person name="Diaz A."/>
            <person name="Albertini E."/>
            <person name="Caccamo M."/>
            <person name="Echenique V."/>
        </authorList>
    </citation>
    <scope>NUCLEOTIDE SEQUENCE [LARGE SCALE GENOMIC DNA]</scope>
    <source>
        <strain evidence="3">cv. Victoria</strain>
        <tissue evidence="2">Leaf</tissue>
    </source>
</reference>
<feature type="coiled-coil region" evidence="1">
    <location>
        <begin position="113"/>
        <end position="147"/>
    </location>
</feature>
<evidence type="ECO:0000256" key="1">
    <source>
        <dbReference type="SAM" id="Coils"/>
    </source>
</evidence>
<gene>
    <name evidence="2" type="ORF">EJB05_32407</name>
</gene>
<dbReference type="Proteomes" id="UP000324897">
    <property type="component" value="Unassembled WGS sequence"/>
</dbReference>
<dbReference type="EMBL" id="RWGY01000026">
    <property type="protein sequence ID" value="TVU22691.1"/>
    <property type="molecule type" value="Genomic_DNA"/>
</dbReference>
<evidence type="ECO:0000313" key="2">
    <source>
        <dbReference type="EMBL" id="TVU22691.1"/>
    </source>
</evidence>
<protein>
    <recommendedName>
        <fullName evidence="4">Zinc finger GRF-type domain-containing protein</fullName>
    </recommendedName>
</protein>
<sequence>MSGSGSSSSSRVLSCSWNGEEETRESPIRYRVGPLAYEPAVYCNCVPVRKAALWISWSNKNPGRRYRKCYRACQGGCGFIGWYEGPHDPFVQTLLIDLRDAVWELKKQRSVLKLALKEASEDHEAKKKELEDKMNRLELEKLVMRAVLCMWHILSKITEKVGRTITKNDDFLSEFMSCVWGSETPDEFEARWTSIMSRNT</sequence>
<organism evidence="2 3">
    <name type="scientific">Eragrostis curvula</name>
    <name type="common">weeping love grass</name>
    <dbReference type="NCBI Taxonomy" id="38414"/>
    <lineage>
        <taxon>Eukaryota</taxon>
        <taxon>Viridiplantae</taxon>
        <taxon>Streptophyta</taxon>
        <taxon>Embryophyta</taxon>
        <taxon>Tracheophyta</taxon>
        <taxon>Spermatophyta</taxon>
        <taxon>Magnoliopsida</taxon>
        <taxon>Liliopsida</taxon>
        <taxon>Poales</taxon>
        <taxon>Poaceae</taxon>
        <taxon>PACMAD clade</taxon>
        <taxon>Chloridoideae</taxon>
        <taxon>Eragrostideae</taxon>
        <taxon>Eragrostidinae</taxon>
        <taxon>Eragrostis</taxon>
    </lineage>
</organism>
<dbReference type="OrthoDB" id="595554at2759"/>
<evidence type="ECO:0000313" key="3">
    <source>
        <dbReference type="Proteomes" id="UP000324897"/>
    </source>
</evidence>
<comment type="caution">
    <text evidence="2">The sequence shown here is derived from an EMBL/GenBank/DDBJ whole genome shotgun (WGS) entry which is preliminary data.</text>
</comment>
<keyword evidence="3" id="KW-1185">Reference proteome</keyword>
<evidence type="ECO:0008006" key="4">
    <source>
        <dbReference type="Google" id="ProtNLM"/>
    </source>
</evidence>
<accession>A0A5J9UHG5</accession>
<dbReference type="Gramene" id="TVU22691">
    <property type="protein sequence ID" value="TVU22691"/>
    <property type="gene ID" value="EJB05_32407"/>
</dbReference>
<keyword evidence="1" id="KW-0175">Coiled coil</keyword>